<proteinExistence type="predicted"/>
<evidence type="ECO:0000313" key="1">
    <source>
        <dbReference type="EMBL" id="EEN81868.1"/>
    </source>
</evidence>
<comment type="caution">
    <text evidence="1">The sequence shown here is derived from an EMBL/GenBank/DDBJ whole genome shotgun (WGS) entry which is preliminary data.</text>
</comment>
<keyword evidence="2" id="KW-1185">Reference proteome</keyword>
<reference evidence="1 2" key="1">
    <citation type="submission" date="2009-04" db="EMBL/GenBank/DDBJ databases">
        <authorList>
            <person name="Sebastian Y."/>
            <person name="Madupu R."/>
            <person name="Durkin A.S."/>
            <person name="Torralba M."/>
            <person name="Methe B."/>
            <person name="Sutton G.G."/>
            <person name="Strausberg R.L."/>
            <person name="Nelson K.E."/>
        </authorList>
    </citation>
    <scope>NUCLEOTIDE SEQUENCE [LARGE SCALE GENOMIC DNA]</scope>
    <source>
        <strain evidence="2">ATCC 35406 / BCRC 14492 / JCM 8526 / NCTC 13058 / HG 370</strain>
    </source>
</reference>
<evidence type="ECO:0000313" key="2">
    <source>
        <dbReference type="Proteomes" id="UP000004295"/>
    </source>
</evidence>
<sequence length="80" mass="9323">MLRGECNTIKGIHHQYVLYLSYPIYKLHFQSFHTIQSKTTSRAIMHEYIGQNYIAILPNKFSVPGYKIKKSQAEREGTFG</sequence>
<dbReference type="AlphaFoldDB" id="C3JD62"/>
<gene>
    <name evidence="1" type="ORF">POREN0001_0051</name>
</gene>
<dbReference type="STRING" id="553175.POREN0001_0051"/>
<accession>C3JD62</accession>
<organism evidence="1 2">
    <name type="scientific">Porphyromonas endodontalis (strain ATCC 35406 / DSM 24491 / JCM 8526 / CCUG 16442 / BCRC 14492 / NCTC 13058 / HG 370)</name>
    <name type="common">Bacteroides endodontalis</name>
    <dbReference type="NCBI Taxonomy" id="553175"/>
    <lineage>
        <taxon>Bacteria</taxon>
        <taxon>Pseudomonadati</taxon>
        <taxon>Bacteroidota</taxon>
        <taxon>Bacteroidia</taxon>
        <taxon>Bacteroidales</taxon>
        <taxon>Porphyromonadaceae</taxon>
        <taxon>Porphyromonas</taxon>
    </lineage>
</organism>
<protein>
    <submittedName>
        <fullName evidence="1">Uncharacterized protein</fullName>
    </submittedName>
</protein>
<dbReference type="EMBL" id="ACNN01000037">
    <property type="protein sequence ID" value="EEN81868.1"/>
    <property type="molecule type" value="Genomic_DNA"/>
</dbReference>
<dbReference type="Proteomes" id="UP000004295">
    <property type="component" value="Unassembled WGS sequence"/>
</dbReference>
<name>C3JD62_POREA</name>